<gene>
    <name evidence="4" type="ORF">niasHT_013643</name>
</gene>
<accession>A0ABD2LA46</accession>
<keyword evidence="5" id="KW-1185">Reference proteome</keyword>
<dbReference type="SMART" id="SM00343">
    <property type="entry name" value="ZnF_C2HC"/>
    <property type="match status" value="1"/>
</dbReference>
<evidence type="ECO:0000256" key="2">
    <source>
        <dbReference type="SAM" id="MobiDB-lite"/>
    </source>
</evidence>
<feature type="compositionally biased region" description="Polar residues" evidence="2">
    <location>
        <begin position="293"/>
        <end position="304"/>
    </location>
</feature>
<keyword evidence="1" id="KW-0863">Zinc-finger</keyword>
<dbReference type="Proteomes" id="UP001620626">
    <property type="component" value="Unassembled WGS sequence"/>
</dbReference>
<feature type="compositionally biased region" description="Low complexity" evidence="2">
    <location>
        <begin position="316"/>
        <end position="326"/>
    </location>
</feature>
<reference evidence="4 5" key="1">
    <citation type="submission" date="2024-10" db="EMBL/GenBank/DDBJ databases">
        <authorList>
            <person name="Kim D."/>
        </authorList>
    </citation>
    <scope>NUCLEOTIDE SEQUENCE [LARGE SCALE GENOMIC DNA]</scope>
    <source>
        <strain evidence="4">BH-2024</strain>
    </source>
</reference>
<dbReference type="PROSITE" id="PS50158">
    <property type="entry name" value="ZF_CCHC"/>
    <property type="match status" value="1"/>
</dbReference>
<evidence type="ECO:0000313" key="4">
    <source>
        <dbReference type="EMBL" id="KAL3112041.1"/>
    </source>
</evidence>
<dbReference type="EMBL" id="JBICBT010000486">
    <property type="protein sequence ID" value="KAL3112041.1"/>
    <property type="molecule type" value="Genomic_DNA"/>
</dbReference>
<dbReference type="InterPro" id="IPR036875">
    <property type="entry name" value="Znf_CCHC_sf"/>
</dbReference>
<dbReference type="Pfam" id="PF00098">
    <property type="entry name" value="zf-CCHC"/>
    <property type="match status" value="1"/>
</dbReference>
<evidence type="ECO:0000313" key="5">
    <source>
        <dbReference type="Proteomes" id="UP001620626"/>
    </source>
</evidence>
<keyword evidence="1" id="KW-0479">Metal-binding</keyword>
<feature type="region of interest" description="Disordered" evidence="2">
    <location>
        <begin position="369"/>
        <end position="393"/>
    </location>
</feature>
<dbReference type="Gene3D" id="4.10.60.10">
    <property type="entry name" value="Zinc finger, CCHC-type"/>
    <property type="match status" value="1"/>
</dbReference>
<proteinExistence type="predicted"/>
<feature type="region of interest" description="Disordered" evidence="2">
    <location>
        <begin position="1"/>
        <end position="21"/>
    </location>
</feature>
<dbReference type="AlphaFoldDB" id="A0ABD2LA46"/>
<dbReference type="SUPFAM" id="SSF57756">
    <property type="entry name" value="Retrovirus zinc finger-like domains"/>
    <property type="match status" value="1"/>
</dbReference>
<evidence type="ECO:0000256" key="1">
    <source>
        <dbReference type="PROSITE-ProRule" id="PRU00047"/>
    </source>
</evidence>
<keyword evidence="1" id="KW-0862">Zinc</keyword>
<dbReference type="GO" id="GO:0008270">
    <property type="term" value="F:zinc ion binding"/>
    <property type="evidence" value="ECO:0007669"/>
    <property type="project" value="UniProtKB-KW"/>
</dbReference>
<evidence type="ECO:0000259" key="3">
    <source>
        <dbReference type="PROSITE" id="PS50158"/>
    </source>
</evidence>
<name>A0ABD2LA46_9BILA</name>
<dbReference type="InterPro" id="IPR001878">
    <property type="entry name" value="Znf_CCHC"/>
</dbReference>
<sequence length="482" mass="54754">MEQCRQNKTSDKGNCMEQHQKQEGQQIGALEFVLTMERLPELKGTEGTNQIRKFFKKFSSATEEWTESRRISALESKMIGKAERAFDAAMKHRPKNFNEICRGMEGILSEWDCTEIRAFNELWEGVKRRPEETLDEFAERIYGIVDRAHPGLPPNFVSDFAIKHLIRAVKNPEISVGLELARRPGMSFDSFVALAVRTEAAQKATKSAESGNYHRPTFQQKATVAPQKTFVPRTNRVVCYNCNQMGHISRNCRLSFERKQFKCPPKSPQYQNFVKKGGDFRSTEAEKKPNDLRLSNQSPAQRTNVEAGPKRKASNRQRNSSSSSCSVKATKIKENSPEIPKWFLNAMVAALALLANTFPNEKSKIGRIWKGKSPASGSNDEKRWKSKGSISSTDEVKGRNGKLWTIFSPKAGEELVEVAATNFENWLKIGKSPNFPIDDRKCAQEAATDGIIRPEKRADFRFVRCFYRSDYTTRLHAEPVHC</sequence>
<comment type="caution">
    <text evidence="4">The sequence shown here is derived from an EMBL/GenBank/DDBJ whole genome shotgun (WGS) entry which is preliminary data.</text>
</comment>
<feature type="domain" description="CCHC-type" evidence="3">
    <location>
        <begin position="239"/>
        <end position="253"/>
    </location>
</feature>
<dbReference type="GO" id="GO:0019899">
    <property type="term" value="F:enzyme binding"/>
    <property type="evidence" value="ECO:0007669"/>
    <property type="project" value="UniProtKB-ARBA"/>
</dbReference>
<feature type="region of interest" description="Disordered" evidence="2">
    <location>
        <begin position="281"/>
        <end position="330"/>
    </location>
</feature>
<feature type="compositionally biased region" description="Basic and acidic residues" evidence="2">
    <location>
        <begin position="281"/>
        <end position="291"/>
    </location>
</feature>
<organism evidence="4 5">
    <name type="scientific">Heterodera trifolii</name>
    <dbReference type="NCBI Taxonomy" id="157864"/>
    <lineage>
        <taxon>Eukaryota</taxon>
        <taxon>Metazoa</taxon>
        <taxon>Ecdysozoa</taxon>
        <taxon>Nematoda</taxon>
        <taxon>Chromadorea</taxon>
        <taxon>Rhabditida</taxon>
        <taxon>Tylenchina</taxon>
        <taxon>Tylenchomorpha</taxon>
        <taxon>Tylenchoidea</taxon>
        <taxon>Heteroderidae</taxon>
        <taxon>Heteroderinae</taxon>
        <taxon>Heterodera</taxon>
    </lineage>
</organism>
<protein>
    <recommendedName>
        <fullName evidence="3">CCHC-type domain-containing protein</fullName>
    </recommendedName>
</protein>